<dbReference type="KEGG" id="pact:CA264_00380"/>
<dbReference type="EMBL" id="CP021235">
    <property type="protein sequence ID" value="ARS34016.1"/>
    <property type="molecule type" value="Genomic_DNA"/>
</dbReference>
<accession>A0A1X9YMB2</accession>
<protein>
    <recommendedName>
        <fullName evidence="1">DinB-like domain-containing protein</fullName>
    </recommendedName>
</protein>
<dbReference type="AlphaFoldDB" id="A0A1X9YMB2"/>
<dbReference type="Pfam" id="PF12867">
    <property type="entry name" value="DinB_2"/>
    <property type="match status" value="1"/>
</dbReference>
<evidence type="ECO:0000313" key="3">
    <source>
        <dbReference type="Proteomes" id="UP000266292"/>
    </source>
</evidence>
<dbReference type="OrthoDB" id="4295522at2"/>
<dbReference type="STRING" id="709015.GCA_000472485_04254"/>
<dbReference type="RefSeq" id="WP_025609422.1">
    <property type="nucleotide sequence ID" value="NZ_CP021235.1"/>
</dbReference>
<evidence type="ECO:0000259" key="1">
    <source>
        <dbReference type="Pfam" id="PF12867"/>
    </source>
</evidence>
<evidence type="ECO:0000313" key="2">
    <source>
        <dbReference type="EMBL" id="ARS34016.1"/>
    </source>
</evidence>
<dbReference type="SUPFAM" id="SSF109854">
    <property type="entry name" value="DinB/YfiT-like putative metalloenzymes"/>
    <property type="match status" value="1"/>
</dbReference>
<feature type="domain" description="DinB-like" evidence="1">
    <location>
        <begin position="8"/>
        <end position="144"/>
    </location>
</feature>
<dbReference type="Proteomes" id="UP000266292">
    <property type="component" value="Chromosome"/>
</dbReference>
<sequence>MESAFKIWETSRNLYLDFLSKYTLEQLNKVPEGFSNNLIWNIGHIIVAQQALVYKSSGLPGYVPDALFELYKPGTRPTAATSQEEVAELKELLISLVAQTKADYYAGKFVTYKERMTGTGFYVASLTDAIQFNNYHEALHLGVMMNIRKFV</sequence>
<dbReference type="InterPro" id="IPR034660">
    <property type="entry name" value="DinB/YfiT-like"/>
</dbReference>
<name>A0A1X9YMB2_9BACT</name>
<dbReference type="Gene3D" id="1.20.120.450">
    <property type="entry name" value="dinb family like domain"/>
    <property type="match status" value="1"/>
</dbReference>
<keyword evidence="3" id="KW-1185">Reference proteome</keyword>
<proteinExistence type="predicted"/>
<organism evidence="2 3">
    <name type="scientific">Pontibacter actiniarum</name>
    <dbReference type="NCBI Taxonomy" id="323450"/>
    <lineage>
        <taxon>Bacteria</taxon>
        <taxon>Pseudomonadati</taxon>
        <taxon>Bacteroidota</taxon>
        <taxon>Cytophagia</taxon>
        <taxon>Cytophagales</taxon>
        <taxon>Hymenobacteraceae</taxon>
        <taxon>Pontibacter</taxon>
    </lineage>
</organism>
<dbReference type="InterPro" id="IPR024775">
    <property type="entry name" value="DinB-like"/>
</dbReference>
<gene>
    <name evidence="2" type="ORF">CA264_00380</name>
</gene>
<reference evidence="3" key="1">
    <citation type="submission" date="2017-05" db="EMBL/GenBank/DDBJ databases">
        <authorList>
            <person name="Ray J."/>
            <person name="Price M."/>
            <person name="Deutschbauer A."/>
        </authorList>
    </citation>
    <scope>NUCLEOTIDE SEQUENCE [LARGE SCALE GENOMIC DNA]</scope>
    <source>
        <strain evidence="3">DSM 19842</strain>
    </source>
</reference>